<reference evidence="3 4" key="1">
    <citation type="submission" date="2020-06" db="EMBL/GenBank/DDBJ databases">
        <title>The genome sequence of Candidatus Regiella insecticola strain Tut.</title>
        <authorList>
            <person name="Nikoh N."/>
            <person name="Tsuchida T."/>
            <person name="Koga R."/>
            <person name="Oshima K."/>
            <person name="Hattori M."/>
            <person name="Fukatsu T."/>
        </authorList>
    </citation>
    <scope>NUCLEOTIDE SEQUENCE [LARGE SCALE GENOMIC DNA]</scope>
    <source>
        <strain evidence="3 4">Tut</strain>
    </source>
</reference>
<dbReference type="AlphaFoldDB" id="A0A6L2ZNT3"/>
<gene>
    <name evidence="3" type="primary">yffB</name>
    <name evidence="3" type="ORF">RINTU1_21730</name>
</gene>
<evidence type="ECO:0000256" key="1">
    <source>
        <dbReference type="ARBA" id="ARBA00007198"/>
    </source>
</evidence>
<protein>
    <submittedName>
        <fullName evidence="3">Arsenate reductase</fullName>
    </submittedName>
</protein>
<dbReference type="InterPro" id="IPR006504">
    <property type="entry name" value="Tscrpt_reg_Spx/MgsR"/>
</dbReference>
<comment type="similarity">
    <text evidence="1 2">Belongs to the ArsC family.</text>
</comment>
<dbReference type="Pfam" id="PF03960">
    <property type="entry name" value="ArsC"/>
    <property type="match status" value="1"/>
</dbReference>
<dbReference type="NCBIfam" id="TIGR01617">
    <property type="entry name" value="arsC_related"/>
    <property type="match status" value="1"/>
</dbReference>
<evidence type="ECO:0000256" key="2">
    <source>
        <dbReference type="PROSITE-ProRule" id="PRU01282"/>
    </source>
</evidence>
<evidence type="ECO:0000313" key="3">
    <source>
        <dbReference type="EMBL" id="GFN46507.1"/>
    </source>
</evidence>
<dbReference type="Proteomes" id="UP000504714">
    <property type="component" value="Unassembled WGS sequence"/>
</dbReference>
<sequence length="164" mass="18783">MTKTQFSLYGISNCTSVKKARDWLAAHSIVYRFHDYRVDGLTADCLQDFIDTLGWQSLLNTRSTTWRKLNEQERITVTNVTRAKALMLEQPSIIKRPLLKEYLGIPTVLEVAFGCQGDRPMSVDILPDEANTRSQQRGGFKGEGYKMLLGFDPVDYQQFFHKAL</sequence>
<dbReference type="Gene3D" id="3.40.30.10">
    <property type="entry name" value="Glutaredoxin"/>
    <property type="match status" value="1"/>
</dbReference>
<dbReference type="PROSITE" id="PS51353">
    <property type="entry name" value="ARSC"/>
    <property type="match status" value="1"/>
</dbReference>
<organism evidence="3 4">
    <name type="scientific">Candidatus Regiella insecticola</name>
    <dbReference type="NCBI Taxonomy" id="138073"/>
    <lineage>
        <taxon>Bacteria</taxon>
        <taxon>Pseudomonadati</taxon>
        <taxon>Pseudomonadota</taxon>
        <taxon>Gammaproteobacteria</taxon>
        <taxon>Enterobacterales</taxon>
        <taxon>Enterobacteriaceae</taxon>
        <taxon>aphid secondary symbionts</taxon>
        <taxon>Candidatus Regiella</taxon>
    </lineage>
</organism>
<dbReference type="InterPro" id="IPR036249">
    <property type="entry name" value="Thioredoxin-like_sf"/>
</dbReference>
<dbReference type="InterPro" id="IPR006660">
    <property type="entry name" value="Arsenate_reductase-like"/>
</dbReference>
<dbReference type="SUPFAM" id="SSF52833">
    <property type="entry name" value="Thioredoxin-like"/>
    <property type="match status" value="1"/>
</dbReference>
<name>A0A6L2ZNT3_9ENTR</name>
<dbReference type="PANTHER" id="PTHR30041">
    <property type="entry name" value="ARSENATE REDUCTASE"/>
    <property type="match status" value="1"/>
</dbReference>
<dbReference type="EMBL" id="BLXO01000004">
    <property type="protein sequence ID" value="GFN46507.1"/>
    <property type="molecule type" value="Genomic_DNA"/>
</dbReference>
<comment type="caution">
    <text evidence="3">The sequence shown here is derived from an EMBL/GenBank/DDBJ whole genome shotgun (WGS) entry which is preliminary data.</text>
</comment>
<dbReference type="PANTHER" id="PTHR30041:SF8">
    <property type="entry name" value="PROTEIN YFFB"/>
    <property type="match status" value="1"/>
</dbReference>
<dbReference type="NCBIfam" id="NF008107">
    <property type="entry name" value="PRK10853.1"/>
    <property type="match status" value="1"/>
</dbReference>
<accession>A0A6L2ZNT3</accession>
<evidence type="ECO:0000313" key="4">
    <source>
        <dbReference type="Proteomes" id="UP000504714"/>
    </source>
</evidence>
<proteinExistence type="inferred from homology"/>